<dbReference type="Proteomes" id="UP001217500">
    <property type="component" value="Chromosome"/>
</dbReference>
<proteinExistence type="predicted"/>
<dbReference type="InterPro" id="IPR011051">
    <property type="entry name" value="RmlC_Cupin_sf"/>
</dbReference>
<evidence type="ECO:0000313" key="2">
    <source>
        <dbReference type="EMBL" id="WCL54932.1"/>
    </source>
</evidence>
<dbReference type="KEGG" id="gso:PH603_04065"/>
<feature type="chain" id="PRO_5042106063" evidence="1">
    <location>
        <begin position="21"/>
        <end position="260"/>
    </location>
</feature>
<protein>
    <submittedName>
        <fullName evidence="2">Cupin domain-containing protein</fullName>
    </submittedName>
</protein>
<sequence length="260" mass="27945">MKHLFLAAAFVAAFSFPARSDDWPTTVEIDTSTLAWVPAGASAFPPGLTQRFIFQDAPGTPGVAIVKFPKGYLEPRHYHTTSGHTGFILKGKLNSGGRIVGPGAFVYFPAGTPHGPNDALEETELLRWADGPLDLHLGDPATPGAPIVAVDTSTVEWQPVKAEGFPEGMMAARLYSYPETGGGIALLKFPKGFREPRHHHTNGDHGTYLISGRMQFGDTIAAPGHFSYAANHTPHGPNVALEDSLLLIWGKTKLDLVLEE</sequence>
<dbReference type="RefSeq" id="WP_289504670.1">
    <property type="nucleotide sequence ID" value="NZ_CP116805.1"/>
</dbReference>
<evidence type="ECO:0000256" key="1">
    <source>
        <dbReference type="SAM" id="SignalP"/>
    </source>
</evidence>
<keyword evidence="1" id="KW-0732">Signal</keyword>
<dbReference type="AlphaFoldDB" id="A0AAF0BM27"/>
<dbReference type="InterPro" id="IPR028013">
    <property type="entry name" value="DUF4437"/>
</dbReference>
<accession>A0AAF0BM27</accession>
<dbReference type="Pfam" id="PF14499">
    <property type="entry name" value="DUF4437"/>
    <property type="match status" value="1"/>
</dbReference>
<dbReference type="EMBL" id="CP116805">
    <property type="protein sequence ID" value="WCL54932.1"/>
    <property type="molecule type" value="Genomic_DNA"/>
</dbReference>
<keyword evidence="3" id="KW-1185">Reference proteome</keyword>
<dbReference type="InterPro" id="IPR014710">
    <property type="entry name" value="RmlC-like_jellyroll"/>
</dbReference>
<gene>
    <name evidence="2" type="ORF">PH603_04065</name>
</gene>
<dbReference type="SUPFAM" id="SSF51182">
    <property type="entry name" value="RmlC-like cupins"/>
    <property type="match status" value="2"/>
</dbReference>
<dbReference type="Gene3D" id="2.60.120.10">
    <property type="entry name" value="Jelly Rolls"/>
    <property type="match status" value="2"/>
</dbReference>
<reference evidence="2" key="1">
    <citation type="submission" date="2023-01" db="EMBL/GenBank/DDBJ databases">
        <title>The genome sequence of Kordiimonadaceae bacterium 6D33.</title>
        <authorList>
            <person name="Liu Y."/>
        </authorList>
    </citation>
    <scope>NUCLEOTIDE SEQUENCE</scope>
    <source>
        <strain evidence="2">6D33</strain>
    </source>
</reference>
<name>A0AAF0BM27_9PROT</name>
<organism evidence="2 3">
    <name type="scientific">Gimibacter soli</name>
    <dbReference type="NCBI Taxonomy" id="3024400"/>
    <lineage>
        <taxon>Bacteria</taxon>
        <taxon>Pseudomonadati</taxon>
        <taxon>Pseudomonadota</taxon>
        <taxon>Alphaproteobacteria</taxon>
        <taxon>Kordiimonadales</taxon>
        <taxon>Temperatibacteraceae</taxon>
        <taxon>Gimibacter</taxon>
    </lineage>
</organism>
<evidence type="ECO:0000313" key="3">
    <source>
        <dbReference type="Proteomes" id="UP001217500"/>
    </source>
</evidence>
<feature type="signal peptide" evidence="1">
    <location>
        <begin position="1"/>
        <end position="20"/>
    </location>
</feature>